<keyword evidence="10" id="KW-0407">Ion channel</keyword>
<reference evidence="14" key="2">
    <citation type="submission" date="2022-06" db="EMBL/GenBank/DDBJ databases">
        <title>Thermospira aquatica gen. nov., sp. nov.</title>
        <authorList>
            <person name="Ben Ali Gam Z."/>
            <person name="Labat M."/>
        </authorList>
    </citation>
    <scope>NUCLEOTIDE SEQUENCE</scope>
    <source>
        <strain evidence="14">F1F22</strain>
    </source>
</reference>
<dbReference type="Pfam" id="PF22614">
    <property type="entry name" value="Slo-like_RCK"/>
    <property type="match status" value="1"/>
</dbReference>
<dbReference type="PANTHER" id="PTHR10027">
    <property type="entry name" value="CALCIUM-ACTIVATED POTASSIUM CHANNEL ALPHA CHAIN"/>
    <property type="match status" value="1"/>
</dbReference>
<gene>
    <name evidence="14" type="ORF">KDW03_07645</name>
</gene>
<feature type="transmembrane region" description="Helical" evidence="12">
    <location>
        <begin position="85"/>
        <end position="109"/>
    </location>
</feature>
<keyword evidence="4 12" id="KW-0812">Transmembrane</keyword>
<evidence type="ECO:0000259" key="13">
    <source>
        <dbReference type="PROSITE" id="PS51201"/>
    </source>
</evidence>
<dbReference type="EMBL" id="CP073355">
    <property type="protein sequence ID" value="URA09360.1"/>
    <property type="molecule type" value="Genomic_DNA"/>
</dbReference>
<protein>
    <submittedName>
        <fullName evidence="14">NAD-binding protein</fullName>
    </submittedName>
</protein>
<accession>A0AAX3BB80</accession>
<dbReference type="InterPro" id="IPR047871">
    <property type="entry name" value="K_chnl_Slo-like"/>
</dbReference>
<evidence type="ECO:0000256" key="3">
    <source>
        <dbReference type="ARBA" id="ARBA00022538"/>
    </source>
</evidence>
<evidence type="ECO:0000256" key="6">
    <source>
        <dbReference type="ARBA" id="ARBA00022958"/>
    </source>
</evidence>
<dbReference type="GO" id="GO:0005267">
    <property type="term" value="F:potassium channel activity"/>
    <property type="evidence" value="ECO:0007669"/>
    <property type="project" value="UniProtKB-KW"/>
</dbReference>
<evidence type="ECO:0000256" key="5">
    <source>
        <dbReference type="ARBA" id="ARBA00022826"/>
    </source>
</evidence>
<keyword evidence="2" id="KW-0813">Transport</keyword>
<comment type="catalytic activity">
    <reaction evidence="11">
        <text>K(+)(in) = K(+)(out)</text>
        <dbReference type="Rhea" id="RHEA:29463"/>
        <dbReference type="ChEBI" id="CHEBI:29103"/>
    </reaction>
</comment>
<feature type="transmembrane region" description="Helical" evidence="12">
    <location>
        <begin position="26"/>
        <end position="44"/>
    </location>
</feature>
<organism evidence="14 15">
    <name type="scientific">Thermospira aquatica</name>
    <dbReference type="NCBI Taxonomy" id="2828656"/>
    <lineage>
        <taxon>Bacteria</taxon>
        <taxon>Pseudomonadati</taxon>
        <taxon>Spirochaetota</taxon>
        <taxon>Spirochaetia</taxon>
        <taxon>Brevinematales</taxon>
        <taxon>Thermospiraceae</taxon>
        <taxon>Thermospira</taxon>
    </lineage>
</organism>
<evidence type="ECO:0000256" key="12">
    <source>
        <dbReference type="SAM" id="Phobius"/>
    </source>
</evidence>
<keyword evidence="15" id="KW-1185">Reference proteome</keyword>
<dbReference type="PANTHER" id="PTHR10027:SF10">
    <property type="entry name" value="SLOWPOKE 2, ISOFORM D"/>
    <property type="match status" value="1"/>
</dbReference>
<keyword evidence="6" id="KW-0630">Potassium</keyword>
<dbReference type="GO" id="GO:0005886">
    <property type="term" value="C:plasma membrane"/>
    <property type="evidence" value="ECO:0007669"/>
    <property type="project" value="UniProtKB-SubCell"/>
</dbReference>
<dbReference type="Proteomes" id="UP001056539">
    <property type="component" value="Chromosome"/>
</dbReference>
<sequence length="386" mass="43741">MRRRNSWFKTASLKLANLVSEPSNQIVLVLFVFLLGMVPLIWWLERSGGNDLFRTLGDALWWLIVTIPTVGYGDIVPRTAFGRLLGVIVIVFGVAFYAILSGQIVSFLIDKKLKERRGLAVVRVKKHVLVLGVNGYLERFLMVLPEFMGDKAMSVVLVNDMSEDEFLEVKDKFPHLMLRFVFGDYTKEAVLRRAGVENAFHAFILADNFHHRSLDDADDRTIMATLSLKAIHPDLPVSAEVIKIEKASAVKRAGVENVIFNGAFSPTLLSAALVSPAVPLFFQDLVANYESPRLTIVGIEPQFIGKPFREYFLAMREKYRLMVVGIYRTEKELSIEDMLSGNDAIDEFIRSKLRGEETEETKYHVNINPPDDYILSSEDTYAFVIR</sequence>
<evidence type="ECO:0000256" key="11">
    <source>
        <dbReference type="ARBA" id="ARBA00034430"/>
    </source>
</evidence>
<evidence type="ECO:0000313" key="14">
    <source>
        <dbReference type="EMBL" id="URA09360.1"/>
    </source>
</evidence>
<keyword evidence="7 12" id="KW-1133">Transmembrane helix</keyword>
<keyword evidence="3" id="KW-0633">Potassium transport</keyword>
<proteinExistence type="predicted"/>
<dbReference type="InterPro" id="IPR013099">
    <property type="entry name" value="K_chnl_dom"/>
</dbReference>
<dbReference type="InterPro" id="IPR036291">
    <property type="entry name" value="NAD(P)-bd_dom_sf"/>
</dbReference>
<reference evidence="14" key="1">
    <citation type="submission" date="2021-04" db="EMBL/GenBank/DDBJ databases">
        <authorList>
            <person name="Postec A."/>
        </authorList>
    </citation>
    <scope>NUCLEOTIDE SEQUENCE</scope>
    <source>
        <strain evidence="14">F1F22</strain>
    </source>
</reference>
<comment type="subcellular location">
    <subcellularLocation>
        <location evidence="1">Cell membrane</location>
        <topology evidence="1">Multi-pass membrane protein</topology>
    </subcellularLocation>
</comment>
<dbReference type="Gene3D" id="3.40.50.720">
    <property type="entry name" value="NAD(P)-binding Rossmann-like Domain"/>
    <property type="match status" value="1"/>
</dbReference>
<dbReference type="PRINTS" id="PR00169">
    <property type="entry name" value="KCHANNEL"/>
</dbReference>
<evidence type="ECO:0000313" key="15">
    <source>
        <dbReference type="Proteomes" id="UP001056539"/>
    </source>
</evidence>
<keyword evidence="8" id="KW-0406">Ion transport</keyword>
<dbReference type="SUPFAM" id="SSF81324">
    <property type="entry name" value="Voltage-gated potassium channels"/>
    <property type="match status" value="1"/>
</dbReference>
<dbReference type="Pfam" id="PF07885">
    <property type="entry name" value="Ion_trans_2"/>
    <property type="match status" value="1"/>
</dbReference>
<evidence type="ECO:0000256" key="1">
    <source>
        <dbReference type="ARBA" id="ARBA00004651"/>
    </source>
</evidence>
<dbReference type="RefSeq" id="WP_271434487.1">
    <property type="nucleotide sequence ID" value="NZ_CP073355.1"/>
</dbReference>
<evidence type="ECO:0000256" key="10">
    <source>
        <dbReference type="ARBA" id="ARBA00023303"/>
    </source>
</evidence>
<evidence type="ECO:0000256" key="2">
    <source>
        <dbReference type="ARBA" id="ARBA00022448"/>
    </source>
</evidence>
<dbReference type="SUPFAM" id="SSF51735">
    <property type="entry name" value="NAD(P)-binding Rossmann-fold domains"/>
    <property type="match status" value="1"/>
</dbReference>
<dbReference type="AlphaFoldDB" id="A0AAX3BB80"/>
<evidence type="ECO:0000256" key="4">
    <source>
        <dbReference type="ARBA" id="ARBA00022692"/>
    </source>
</evidence>
<dbReference type="InterPro" id="IPR003148">
    <property type="entry name" value="RCK_N"/>
</dbReference>
<evidence type="ECO:0000256" key="7">
    <source>
        <dbReference type="ARBA" id="ARBA00022989"/>
    </source>
</evidence>
<feature type="domain" description="RCK N-terminal" evidence="13">
    <location>
        <begin position="125"/>
        <end position="259"/>
    </location>
</feature>
<evidence type="ECO:0000256" key="9">
    <source>
        <dbReference type="ARBA" id="ARBA00023136"/>
    </source>
</evidence>
<keyword evidence="9 12" id="KW-0472">Membrane</keyword>
<keyword evidence="5" id="KW-0631">Potassium channel</keyword>
<dbReference type="KEGG" id="taqu:KDW03_07645"/>
<feature type="transmembrane region" description="Helical" evidence="12">
    <location>
        <begin position="56"/>
        <end position="73"/>
    </location>
</feature>
<dbReference type="Gene3D" id="1.10.287.70">
    <property type="match status" value="1"/>
</dbReference>
<dbReference type="PROSITE" id="PS51201">
    <property type="entry name" value="RCK_N"/>
    <property type="match status" value="1"/>
</dbReference>
<evidence type="ECO:0000256" key="8">
    <source>
        <dbReference type="ARBA" id="ARBA00023065"/>
    </source>
</evidence>
<name>A0AAX3BB80_9SPIR</name>